<dbReference type="RefSeq" id="XP_038727365.1">
    <property type="nucleotide sequence ID" value="XM_038881787.1"/>
</dbReference>
<dbReference type="PANTHER" id="PTHR23502:SF181">
    <property type="entry name" value="MAJOR FACILITATOR SUPERFAMILY (MFS) PROFILE DOMAIN-CONTAINING PROTEIN"/>
    <property type="match status" value="1"/>
</dbReference>
<keyword evidence="4 5" id="KW-0472">Membrane</keyword>
<accession>A0A9P5HV89</accession>
<evidence type="ECO:0000256" key="3">
    <source>
        <dbReference type="ARBA" id="ARBA00022989"/>
    </source>
</evidence>
<dbReference type="SUPFAM" id="SSF103473">
    <property type="entry name" value="MFS general substrate transporter"/>
    <property type="match status" value="1"/>
</dbReference>
<feature type="transmembrane region" description="Helical" evidence="5">
    <location>
        <begin position="6"/>
        <end position="32"/>
    </location>
</feature>
<dbReference type="GO" id="GO:0005886">
    <property type="term" value="C:plasma membrane"/>
    <property type="evidence" value="ECO:0007669"/>
    <property type="project" value="TreeGrafter"/>
</dbReference>
<keyword evidence="3 5" id="KW-1133">Transmembrane helix</keyword>
<evidence type="ECO:0000256" key="1">
    <source>
        <dbReference type="ARBA" id="ARBA00004141"/>
    </source>
</evidence>
<name>A0A9P5HV89_9HELO</name>
<gene>
    <name evidence="6" type="ORF">EAE97_011272</name>
</gene>
<comment type="subcellular location">
    <subcellularLocation>
        <location evidence="1">Membrane</location>
        <topology evidence="1">Multi-pass membrane protein</topology>
    </subcellularLocation>
</comment>
<dbReference type="InterPro" id="IPR036259">
    <property type="entry name" value="MFS_trans_sf"/>
</dbReference>
<evidence type="ECO:0000256" key="4">
    <source>
        <dbReference type="ARBA" id="ARBA00023136"/>
    </source>
</evidence>
<dbReference type="GO" id="GO:0022857">
    <property type="term" value="F:transmembrane transporter activity"/>
    <property type="evidence" value="ECO:0007669"/>
    <property type="project" value="TreeGrafter"/>
</dbReference>
<dbReference type="PANTHER" id="PTHR23502">
    <property type="entry name" value="MAJOR FACILITATOR SUPERFAMILY"/>
    <property type="match status" value="1"/>
</dbReference>
<keyword evidence="2 5" id="KW-0812">Transmembrane</keyword>
<comment type="caution">
    <text evidence="6">The sequence shown here is derived from an EMBL/GenBank/DDBJ whole genome shotgun (WGS) entry which is preliminary data.</text>
</comment>
<evidence type="ECO:0008006" key="8">
    <source>
        <dbReference type="Google" id="ProtNLM"/>
    </source>
</evidence>
<feature type="transmembrane region" description="Helical" evidence="5">
    <location>
        <begin position="89"/>
        <end position="113"/>
    </location>
</feature>
<evidence type="ECO:0000313" key="7">
    <source>
        <dbReference type="Proteomes" id="UP000710849"/>
    </source>
</evidence>
<reference evidence="6 7" key="1">
    <citation type="journal article" date="2020" name="Genome Biol. Evol.">
        <title>Comparative genomics of Sclerotiniaceae.</title>
        <authorList>
            <person name="Valero Jimenez C.A."/>
            <person name="Steentjes M."/>
            <person name="Scholten O.E."/>
            <person name="Van Kan J.A.L."/>
        </authorList>
    </citation>
    <scope>NUCLEOTIDE SEQUENCE [LARGE SCALE GENOMIC DNA]</scope>
    <source>
        <strain evidence="6 7">MUCL 94</strain>
    </source>
</reference>
<protein>
    <recommendedName>
        <fullName evidence="8">Major facilitator superfamily (MFS) profile domain-containing protein</fullName>
    </recommendedName>
</protein>
<evidence type="ECO:0000256" key="2">
    <source>
        <dbReference type="ARBA" id="ARBA00022692"/>
    </source>
</evidence>
<dbReference type="Proteomes" id="UP000710849">
    <property type="component" value="Unassembled WGS sequence"/>
</dbReference>
<feature type="transmembrane region" description="Helical" evidence="5">
    <location>
        <begin position="61"/>
        <end position="83"/>
    </location>
</feature>
<evidence type="ECO:0000313" key="6">
    <source>
        <dbReference type="EMBL" id="KAF7921483.1"/>
    </source>
</evidence>
<dbReference type="AlphaFoldDB" id="A0A9P5HV89"/>
<proteinExistence type="predicted"/>
<dbReference type="EMBL" id="RCSW01000035">
    <property type="protein sequence ID" value="KAF7921483.1"/>
    <property type="molecule type" value="Genomic_DNA"/>
</dbReference>
<keyword evidence="7" id="KW-1185">Reference proteome</keyword>
<dbReference type="GeneID" id="62154860"/>
<evidence type="ECO:0000256" key="5">
    <source>
        <dbReference type="SAM" id="Phobius"/>
    </source>
</evidence>
<organism evidence="6 7">
    <name type="scientific">Botrytis byssoidea</name>
    <dbReference type="NCBI Taxonomy" id="139641"/>
    <lineage>
        <taxon>Eukaryota</taxon>
        <taxon>Fungi</taxon>
        <taxon>Dikarya</taxon>
        <taxon>Ascomycota</taxon>
        <taxon>Pezizomycotina</taxon>
        <taxon>Leotiomycetes</taxon>
        <taxon>Helotiales</taxon>
        <taxon>Sclerotiniaceae</taxon>
        <taxon>Botrytis</taxon>
    </lineage>
</organism>
<sequence>MGDFSYAFRILSYPLVLFTFCLGISLTVGSIIGELRAGRASYAIMYHMAQRHNGERKPLHILYLSPLSAIFMHAGLLIFGGLLGKTGLVGPFIGLGIGSFSLQICSTTLYSYISDCYKPQTPETGILFNISRESSFLVGYFALPLAESIGYFWAWYNFAGLFGLSDIPVGMLIWWGESWREKMGKVKWGGDV</sequence>